<gene>
    <name evidence="4" type="ORF">GCM10008013_06200</name>
</gene>
<dbReference type="PANTHER" id="PTHR11092">
    <property type="entry name" value="SUGAR NUCLEOTIDE EPIMERASE RELATED"/>
    <property type="match status" value="1"/>
</dbReference>
<dbReference type="InterPro" id="IPR013549">
    <property type="entry name" value="DUF1731"/>
</dbReference>
<dbReference type="Proteomes" id="UP000659344">
    <property type="component" value="Unassembled WGS sequence"/>
</dbReference>
<dbReference type="EMBL" id="BMFT01000001">
    <property type="protein sequence ID" value="GGH13257.1"/>
    <property type="molecule type" value="Genomic_DNA"/>
</dbReference>
<evidence type="ECO:0000313" key="4">
    <source>
        <dbReference type="EMBL" id="GGH13257.1"/>
    </source>
</evidence>
<dbReference type="InterPro" id="IPR036291">
    <property type="entry name" value="NAD(P)-bd_dom_sf"/>
</dbReference>
<evidence type="ECO:0000256" key="1">
    <source>
        <dbReference type="ARBA" id="ARBA00009353"/>
    </source>
</evidence>
<organism evidence="4 5">
    <name type="scientific">Paenibacillus segetis</name>
    <dbReference type="NCBI Taxonomy" id="1325360"/>
    <lineage>
        <taxon>Bacteria</taxon>
        <taxon>Bacillati</taxon>
        <taxon>Bacillota</taxon>
        <taxon>Bacilli</taxon>
        <taxon>Bacillales</taxon>
        <taxon>Paenibacillaceae</taxon>
        <taxon>Paenibacillus</taxon>
    </lineage>
</organism>
<sequence>MRIVICGGTGFIGSALKGYWLEKGYQVTIVTRNKTDVTRALEHPALSYVTWEELENNEYPHNEVNAVVNLAGSTINQRWSPAAKADILASRLTATKSVARWVNGLTIKPEVIIQGSAVGIYGTSLEGEFDEESTISSNDFLADVTTQWESTADHEIHGVRLVKLRTGVVLGNNGGAYPLMALPYKIGIGGRIGSGNQWIPWIHLADIVSLIDFCISNRDISGPINAVSPHPVTNNDFGLTLSSVYHRPHWLPLPSLFLRTALGDMSSLLLEGQRVLPSAALRYGFEFTYPTLSSALIDLRRKR</sequence>
<dbReference type="NCBIfam" id="TIGR01777">
    <property type="entry name" value="yfcH"/>
    <property type="match status" value="1"/>
</dbReference>
<comment type="caution">
    <text evidence="4">The sequence shown here is derived from an EMBL/GenBank/DDBJ whole genome shotgun (WGS) entry which is preliminary data.</text>
</comment>
<proteinExistence type="inferred from homology"/>
<dbReference type="RefSeq" id="WP_188535714.1">
    <property type="nucleotide sequence ID" value="NZ_BMFT01000001.1"/>
</dbReference>
<accession>A0ABQ1Y5L4</accession>
<feature type="domain" description="DUF1731" evidence="3">
    <location>
        <begin position="254"/>
        <end position="298"/>
    </location>
</feature>
<evidence type="ECO:0000259" key="3">
    <source>
        <dbReference type="Pfam" id="PF08338"/>
    </source>
</evidence>
<keyword evidence="5" id="KW-1185">Reference proteome</keyword>
<dbReference type="Pfam" id="PF08338">
    <property type="entry name" value="DUF1731"/>
    <property type="match status" value="1"/>
</dbReference>
<dbReference type="SUPFAM" id="SSF51735">
    <property type="entry name" value="NAD(P)-binding Rossmann-fold domains"/>
    <property type="match status" value="1"/>
</dbReference>
<dbReference type="PANTHER" id="PTHR11092:SF0">
    <property type="entry name" value="EPIMERASE FAMILY PROTEIN SDR39U1"/>
    <property type="match status" value="1"/>
</dbReference>
<reference evidence="5" key="1">
    <citation type="journal article" date="2019" name="Int. J. Syst. Evol. Microbiol.">
        <title>The Global Catalogue of Microorganisms (GCM) 10K type strain sequencing project: providing services to taxonomists for standard genome sequencing and annotation.</title>
        <authorList>
            <consortium name="The Broad Institute Genomics Platform"/>
            <consortium name="The Broad Institute Genome Sequencing Center for Infectious Disease"/>
            <person name="Wu L."/>
            <person name="Ma J."/>
        </authorList>
    </citation>
    <scope>NUCLEOTIDE SEQUENCE [LARGE SCALE GENOMIC DNA]</scope>
    <source>
        <strain evidence="5">CGMCC 1.12769</strain>
    </source>
</reference>
<dbReference type="InterPro" id="IPR001509">
    <property type="entry name" value="Epimerase_deHydtase"/>
</dbReference>
<evidence type="ECO:0000259" key="2">
    <source>
        <dbReference type="Pfam" id="PF01370"/>
    </source>
</evidence>
<evidence type="ECO:0000313" key="5">
    <source>
        <dbReference type="Proteomes" id="UP000659344"/>
    </source>
</evidence>
<protein>
    <submittedName>
        <fullName evidence="4">Epimerase</fullName>
    </submittedName>
</protein>
<dbReference type="InterPro" id="IPR010099">
    <property type="entry name" value="SDR39U1"/>
</dbReference>
<name>A0ABQ1Y5L4_9BACL</name>
<comment type="similarity">
    <text evidence="1">Belongs to the NAD(P)-dependent epimerase/dehydratase family. SDR39U1 subfamily.</text>
</comment>
<dbReference type="Gene3D" id="3.40.50.720">
    <property type="entry name" value="NAD(P)-binding Rossmann-like Domain"/>
    <property type="match status" value="1"/>
</dbReference>
<feature type="domain" description="NAD-dependent epimerase/dehydratase" evidence="2">
    <location>
        <begin position="3"/>
        <end position="218"/>
    </location>
</feature>
<dbReference type="Pfam" id="PF01370">
    <property type="entry name" value="Epimerase"/>
    <property type="match status" value="1"/>
</dbReference>